<evidence type="ECO:0000313" key="2">
    <source>
        <dbReference type="EMBL" id="GJM87929.1"/>
    </source>
</evidence>
<reference evidence="2" key="2">
    <citation type="submission" date="2021-12" db="EMBL/GenBank/DDBJ databases">
        <title>Resequencing data analysis of finger millet.</title>
        <authorList>
            <person name="Hatakeyama M."/>
            <person name="Aluri S."/>
            <person name="Balachadran M.T."/>
            <person name="Sivarajan S.R."/>
            <person name="Poveda L."/>
            <person name="Shimizu-Inatsugi R."/>
            <person name="Schlapbach R."/>
            <person name="Sreeman S.M."/>
            <person name="Shimizu K.K."/>
        </authorList>
    </citation>
    <scope>NUCLEOTIDE SEQUENCE</scope>
</reference>
<dbReference type="EMBL" id="BQKI01000002">
    <property type="protein sequence ID" value="GJM87929.1"/>
    <property type="molecule type" value="Genomic_DNA"/>
</dbReference>
<evidence type="ECO:0000259" key="1">
    <source>
        <dbReference type="Pfam" id="PF14291"/>
    </source>
</evidence>
<dbReference type="Proteomes" id="UP001054889">
    <property type="component" value="Unassembled WGS sequence"/>
</dbReference>
<name>A0AAV5BND4_ELECO</name>
<dbReference type="AlphaFoldDB" id="A0AAV5BND4"/>
<keyword evidence="3" id="KW-1185">Reference proteome</keyword>
<protein>
    <recommendedName>
        <fullName evidence="1">DUF4371 domain-containing protein</fullName>
    </recommendedName>
</protein>
<sequence length="161" mass="18465">MVKLLASYNEEVKAVVLGNAPQNAKYTSPTIQKEILDLLACNVQRAIRNEIGNAKFCIIVDESRDESRKEQMALVVRFVDKDGFVRKRFFYLIHVHDTCSATLKEKLSIILAHHKLDIQSIRGQGYDGASNMRGEWNGLQAKFNQECPYAYYVHCFTHQLQ</sequence>
<dbReference type="Pfam" id="PF14291">
    <property type="entry name" value="DUF4371"/>
    <property type="match status" value="1"/>
</dbReference>
<dbReference type="PANTHER" id="PTHR45749:SF37">
    <property type="entry name" value="OS05G0311600 PROTEIN"/>
    <property type="match status" value="1"/>
</dbReference>
<dbReference type="PANTHER" id="PTHR45749">
    <property type="match status" value="1"/>
</dbReference>
<organism evidence="2 3">
    <name type="scientific">Eleusine coracana subsp. coracana</name>
    <dbReference type="NCBI Taxonomy" id="191504"/>
    <lineage>
        <taxon>Eukaryota</taxon>
        <taxon>Viridiplantae</taxon>
        <taxon>Streptophyta</taxon>
        <taxon>Embryophyta</taxon>
        <taxon>Tracheophyta</taxon>
        <taxon>Spermatophyta</taxon>
        <taxon>Magnoliopsida</taxon>
        <taxon>Liliopsida</taxon>
        <taxon>Poales</taxon>
        <taxon>Poaceae</taxon>
        <taxon>PACMAD clade</taxon>
        <taxon>Chloridoideae</taxon>
        <taxon>Cynodonteae</taxon>
        <taxon>Eleusininae</taxon>
        <taxon>Eleusine</taxon>
    </lineage>
</organism>
<feature type="domain" description="DUF4371" evidence="1">
    <location>
        <begin position="2"/>
        <end position="138"/>
    </location>
</feature>
<reference evidence="2" key="1">
    <citation type="journal article" date="2018" name="DNA Res.">
        <title>Multiple hybrid de novo genome assembly of finger millet, an orphan allotetraploid crop.</title>
        <authorList>
            <person name="Hatakeyama M."/>
            <person name="Aluri S."/>
            <person name="Balachadran M.T."/>
            <person name="Sivarajan S.R."/>
            <person name="Patrignani A."/>
            <person name="Gruter S."/>
            <person name="Poveda L."/>
            <person name="Shimizu-Inatsugi R."/>
            <person name="Baeten J."/>
            <person name="Francoijs K.J."/>
            <person name="Nataraja K.N."/>
            <person name="Reddy Y.A.N."/>
            <person name="Phadnis S."/>
            <person name="Ravikumar R.L."/>
            <person name="Schlapbach R."/>
            <person name="Sreeman S.M."/>
            <person name="Shimizu K.K."/>
        </authorList>
    </citation>
    <scope>NUCLEOTIDE SEQUENCE</scope>
</reference>
<proteinExistence type="predicted"/>
<accession>A0AAV5BND4</accession>
<evidence type="ECO:0000313" key="3">
    <source>
        <dbReference type="Proteomes" id="UP001054889"/>
    </source>
</evidence>
<comment type="caution">
    <text evidence="2">The sequence shown here is derived from an EMBL/GenBank/DDBJ whole genome shotgun (WGS) entry which is preliminary data.</text>
</comment>
<gene>
    <name evidence="2" type="primary">ga03935</name>
    <name evidence="2" type="ORF">PR202_ga03935</name>
</gene>
<dbReference type="InterPro" id="IPR025398">
    <property type="entry name" value="DUF4371"/>
</dbReference>